<organism evidence="2">
    <name type="scientific">viral metagenome</name>
    <dbReference type="NCBI Taxonomy" id="1070528"/>
    <lineage>
        <taxon>unclassified sequences</taxon>
        <taxon>metagenomes</taxon>
        <taxon>organismal metagenomes</taxon>
    </lineage>
</organism>
<dbReference type="EMBL" id="MN740454">
    <property type="protein sequence ID" value="QHU27339.1"/>
    <property type="molecule type" value="Genomic_DNA"/>
</dbReference>
<dbReference type="Gene3D" id="3.60.21.10">
    <property type="match status" value="1"/>
</dbReference>
<name>A0A6C0L8L2_9ZZZZ</name>
<dbReference type="Pfam" id="PF00149">
    <property type="entry name" value="Metallophos"/>
    <property type="match status" value="1"/>
</dbReference>
<dbReference type="InterPro" id="IPR004843">
    <property type="entry name" value="Calcineurin-like_PHP"/>
</dbReference>
<accession>A0A6C0L8L2</accession>
<dbReference type="AlphaFoldDB" id="A0A6C0L8L2"/>
<feature type="domain" description="Calcineurin-like phosphoesterase" evidence="1">
    <location>
        <begin position="88"/>
        <end position="167"/>
    </location>
</feature>
<protein>
    <recommendedName>
        <fullName evidence="1">Calcineurin-like phosphoesterase domain-containing protein</fullName>
    </recommendedName>
</protein>
<dbReference type="GO" id="GO:0016787">
    <property type="term" value="F:hydrolase activity"/>
    <property type="evidence" value="ECO:0007669"/>
    <property type="project" value="InterPro"/>
</dbReference>
<evidence type="ECO:0000259" key="1">
    <source>
        <dbReference type="Pfam" id="PF00149"/>
    </source>
</evidence>
<reference evidence="2" key="1">
    <citation type="journal article" date="2020" name="Nature">
        <title>Giant virus diversity and host interactions through global metagenomics.</title>
        <authorList>
            <person name="Schulz F."/>
            <person name="Roux S."/>
            <person name="Paez-Espino D."/>
            <person name="Jungbluth S."/>
            <person name="Walsh D.A."/>
            <person name="Denef V.J."/>
            <person name="McMahon K.D."/>
            <person name="Konstantinidis K.T."/>
            <person name="Eloe-Fadrosh E.A."/>
            <person name="Kyrpides N.C."/>
            <person name="Woyke T."/>
        </authorList>
    </citation>
    <scope>NUCLEOTIDE SEQUENCE</scope>
    <source>
        <strain evidence="2">GVMAG-M-3300027763-16</strain>
    </source>
</reference>
<dbReference type="SUPFAM" id="SSF56300">
    <property type="entry name" value="Metallo-dependent phosphatases"/>
    <property type="match status" value="2"/>
</dbReference>
<evidence type="ECO:0000313" key="2">
    <source>
        <dbReference type="EMBL" id="QHU27339.1"/>
    </source>
</evidence>
<sequence>MFRKNCKCKTKICKCGKRKIRGGVGKGEVDEGEVAVKSDHNLGYYMLDDKDVYCFSDIEGNMPKELKDLIELDSFKKFEPVNIETKLSEKKAIVFTGDLIDRGANSIRNLWNMNQLKTNNPTNVILVCGNRDLNKIRMYHECCIPYIEDNIFTLNNNSKTINEIFDLVNDIPEDCKLFKHNSCEIAENINIPLLVNPHADYKEIKKTAVIPTEDRKTNDLNFRISYRNDIYRIKDMYENTLGSLNQINFFKDEFEELFGINFGFDSNSFKDDNFTKEFNFKDNKYKNLLKFIAMMNMVMGKIWDDGILPECLKPYNGLYIKYLRGCHIMAVFTKGEKLCFVSHSGVPYHSDSDGNKTGFYIPSEIGSIKNLNIKNNKSNNIELIKGLNEPFYDFIRKNGNDYKGYEYKKYIAMSAACGDIDINGPLTSEASPVVSNLVITRNDNGKIMTVYDKRDISLKNLIVKETDKEIKKIYNIYGHVPTGLLPTVRKNEDDNLTSYHIGLDISRAENGGGISNKLSYVYLKIAEKDDTLSGKTITNLPYDKVIKDQQNLQKYETIKTGINIEYQDIDIDTYFKNKRVENNYHTYENPKEGEEKKPPKPIDGSLYLYTIDNKTFYGMHGFILVKYFNYKELPNELPKPSSKLTQSKSPKSPRVLTKINKLIPLPPSVKSPIIGGKNNKTYTKSDKRFMNGKRQMVIYLGKRGCEYVKTAGEYVSLTKFIKAINKNKK</sequence>
<dbReference type="InterPro" id="IPR029052">
    <property type="entry name" value="Metallo-depent_PP-like"/>
</dbReference>
<proteinExistence type="predicted"/>